<evidence type="ECO:0000313" key="27">
    <source>
        <dbReference type="EMBL" id="QIV24989.1"/>
    </source>
</evidence>
<dbReference type="GO" id="GO:0031966">
    <property type="term" value="C:mitochondrial membrane"/>
    <property type="evidence" value="ECO:0007669"/>
    <property type="project" value="UniProtKB-SubCell"/>
</dbReference>
<dbReference type="EMBL" id="KM892817">
    <property type="protein sequence ID" value="AIZ57802.1"/>
    <property type="molecule type" value="Genomic_DNA"/>
</dbReference>
<evidence type="ECO:0000313" key="74">
    <source>
        <dbReference type="EMBL" id="QIV25873.1"/>
    </source>
</evidence>
<comment type="catalytic activity">
    <reaction evidence="14 15">
        <text>a ubiquinone + NADH + 5 H(+)(in) = a ubiquinol + NAD(+) + 4 H(+)(out)</text>
        <dbReference type="Rhea" id="RHEA:29091"/>
        <dbReference type="Rhea" id="RHEA-COMP:9565"/>
        <dbReference type="Rhea" id="RHEA-COMP:9566"/>
        <dbReference type="ChEBI" id="CHEBI:15378"/>
        <dbReference type="ChEBI" id="CHEBI:16389"/>
        <dbReference type="ChEBI" id="CHEBI:17976"/>
        <dbReference type="ChEBI" id="CHEBI:57540"/>
        <dbReference type="ChEBI" id="CHEBI:57945"/>
        <dbReference type="EC" id="7.1.1.2"/>
    </reaction>
</comment>
<name>A0A067YFZ6_MYOGA</name>
<evidence type="ECO:0000313" key="43">
    <source>
        <dbReference type="EMBL" id="QIV25249.1"/>
    </source>
</evidence>
<dbReference type="EMBL" id="MN103017">
    <property type="protein sequence ID" value="QIV24885.1"/>
    <property type="molecule type" value="Genomic_DNA"/>
</dbReference>
<dbReference type="Gene3D" id="1.20.120.1200">
    <property type="entry name" value="NADH-ubiquinone/plastoquinone oxidoreductase chain 6, subunit NuoJ"/>
    <property type="match status" value="1"/>
</dbReference>
<evidence type="ECO:0000313" key="73">
    <source>
        <dbReference type="EMBL" id="QIV25860.1"/>
    </source>
</evidence>
<dbReference type="EMBL" id="MN103018">
    <property type="protein sequence ID" value="QIV24898.1"/>
    <property type="molecule type" value="Genomic_DNA"/>
</dbReference>
<evidence type="ECO:0000313" key="35">
    <source>
        <dbReference type="EMBL" id="QIV25119.1"/>
    </source>
</evidence>
<reference evidence="19" key="3">
    <citation type="journal article" date="2020" name="Mol. Ecol.">
        <title>High genomic diversity in the bank vole at the northern apex of a range expansion: the role of multiple colonizations and end-glacial refugia.</title>
        <authorList>
            <person name="Markova S."/>
            <person name="Hornikova M."/>
            <person name="Lanier H.C."/>
            <person name="Henttonen H."/>
            <person name="Searle J.B."/>
            <person name="Weider L.J."/>
            <person name="Kotlik P."/>
        </authorList>
    </citation>
    <scope>NUCLEOTIDE SEQUENCE</scope>
    <source>
        <strain evidence="58">1174</strain>
        <strain evidence="59">1363</strain>
        <strain evidence="19">1470</strain>
        <strain evidence="20">1471</strain>
        <strain evidence="21">1477</strain>
        <strain evidence="22">1479</strain>
        <strain evidence="23">1485</strain>
        <strain evidence="24">1491</strain>
        <strain evidence="25">1495</strain>
        <strain evidence="26">1512</strain>
        <strain evidence="27">1514</strain>
        <strain evidence="28">1518</strain>
        <strain evidence="29">1551</strain>
        <strain evidence="30">1554</strain>
        <strain evidence="31">1569</strain>
        <strain evidence="32">1571</strain>
        <strain evidence="33">1573</strain>
        <strain evidence="34">1586</strain>
        <strain evidence="35">1587</strain>
        <strain evidence="36">1588</strain>
        <strain evidence="37">1589</strain>
        <strain evidence="38">1629</strain>
        <strain evidence="39">1635</strain>
        <strain evidence="40">1638</strain>
        <strain evidence="60">1641</strain>
        <strain evidence="61">1686</strain>
        <strain evidence="62">1698</strain>
        <strain evidence="63">1706</strain>
        <strain evidence="41">1711</strain>
        <strain evidence="42">1719</strain>
        <strain evidence="43">1721</strain>
        <strain evidence="44">1722</strain>
        <strain evidence="45">1729</strain>
        <strain evidence="46">1730</strain>
        <strain evidence="64">1734</strain>
        <strain evidence="65">1737</strain>
        <strain evidence="66">1765</strain>
        <strain evidence="47">1798</strain>
        <strain evidence="48">1799</strain>
        <strain evidence="49">1800</strain>
        <strain evidence="50">1818</strain>
        <strain evidence="51">1819</strain>
        <strain evidence="67">1848</strain>
        <strain evidence="68">1856</strain>
        <strain evidence="69">1867</strain>
        <strain evidence="70">1875</strain>
        <strain evidence="71">1897</strain>
        <strain evidence="72">1901</strain>
        <strain evidence="73">2086</strain>
        <strain evidence="74">2186</strain>
        <strain evidence="75">2189</strain>
        <strain evidence="76">2200</strain>
        <strain evidence="77">2218</strain>
        <strain evidence="78">2227</strain>
        <strain evidence="79">2237</strain>
        <strain evidence="80">2260</strain>
        <strain evidence="81">2265</strain>
        <strain evidence="82">2279</strain>
        <strain evidence="83">2294</strain>
        <strain evidence="84">2307</strain>
        <strain evidence="85">2316</strain>
        <strain evidence="52">274</strain>
        <strain evidence="53">376</strain>
        <strain evidence="54">448</strain>
        <strain evidence="55">527</strain>
        <strain evidence="56">534</strain>
        <strain evidence="57">733</strain>
    </source>
</reference>
<evidence type="ECO:0000313" key="17">
    <source>
        <dbReference type="EMBL" id="AHB53089.1"/>
    </source>
</evidence>
<evidence type="ECO:0000313" key="85">
    <source>
        <dbReference type="EMBL" id="QIV26016.1"/>
    </source>
</evidence>
<dbReference type="EMBL" id="MN103048">
    <property type="protein sequence ID" value="QIV25288.1"/>
    <property type="molecule type" value="Genomic_DNA"/>
</dbReference>
<dbReference type="EMBL" id="MN103028">
    <property type="protein sequence ID" value="QIV25028.1"/>
    <property type="molecule type" value="Genomic_DNA"/>
</dbReference>
<dbReference type="EMBL" id="KM892837">
    <property type="protein sequence ID" value="AIZ58059.1"/>
    <property type="molecule type" value="Genomic_DNA"/>
</dbReference>
<evidence type="ECO:0000256" key="3">
    <source>
        <dbReference type="ARBA" id="ARBA00012944"/>
    </source>
</evidence>
<evidence type="ECO:0000313" key="50">
    <source>
        <dbReference type="EMBL" id="QIV25366.1"/>
    </source>
</evidence>
<evidence type="ECO:0000313" key="28">
    <source>
        <dbReference type="EMBL" id="QIV25002.1"/>
    </source>
</evidence>
<dbReference type="EC" id="7.1.1.2" evidence="3 15"/>
<evidence type="ECO:0000256" key="9">
    <source>
        <dbReference type="ARBA" id="ARBA00022982"/>
    </source>
</evidence>
<dbReference type="EMBL" id="MN103049">
    <property type="protein sequence ID" value="QIV25301.1"/>
    <property type="molecule type" value="Genomic_DNA"/>
</dbReference>
<dbReference type="EMBL" id="MN103073">
    <property type="protein sequence ID" value="QIV25613.1"/>
    <property type="molecule type" value="Genomic_DNA"/>
</dbReference>
<keyword evidence="15" id="KW-0830">Ubiquinone</keyword>
<dbReference type="EMBL" id="MN103066">
    <property type="protein sequence ID" value="QIV25522.1"/>
    <property type="molecule type" value="Genomic_DNA"/>
</dbReference>
<evidence type="ECO:0000313" key="82">
    <source>
        <dbReference type="EMBL" id="QIV25977.1"/>
    </source>
</evidence>
<dbReference type="EMBL" id="MN103043">
    <property type="protein sequence ID" value="QIV25223.1"/>
    <property type="molecule type" value="Genomic_DNA"/>
</dbReference>
<dbReference type="EMBL" id="KM892820">
    <property type="protein sequence ID" value="AIZ57838.1"/>
    <property type="molecule type" value="Genomic_DNA"/>
</dbReference>
<dbReference type="EMBL" id="KM892809">
    <property type="protein sequence ID" value="AIZ57699.1"/>
    <property type="molecule type" value="Genomic_DNA"/>
</dbReference>
<dbReference type="EMBL" id="MN103021">
    <property type="protein sequence ID" value="QIV24937.1"/>
    <property type="molecule type" value="Genomic_DNA"/>
</dbReference>
<dbReference type="EMBL" id="MN103034">
    <property type="protein sequence ID" value="QIV25106.1"/>
    <property type="molecule type" value="Genomic_DNA"/>
</dbReference>
<dbReference type="EMBL" id="MN103036">
    <property type="protein sequence ID" value="QIV25132.1"/>
    <property type="molecule type" value="Genomic_DNA"/>
</dbReference>
<evidence type="ECO:0000313" key="70">
    <source>
        <dbReference type="EMBL" id="QIV25808.1"/>
    </source>
</evidence>
<evidence type="ECO:0000256" key="15">
    <source>
        <dbReference type="RuleBase" id="RU004430"/>
    </source>
</evidence>
<evidence type="ECO:0000256" key="8">
    <source>
        <dbReference type="ARBA" id="ARBA00022967"/>
    </source>
</evidence>
<feature type="transmembrane region" description="Helical" evidence="15">
    <location>
        <begin position="143"/>
        <end position="168"/>
    </location>
</feature>
<dbReference type="EMBL" id="KM892836">
    <property type="protein sequence ID" value="AIZ58046.1"/>
    <property type="molecule type" value="Genomic_DNA"/>
</dbReference>
<evidence type="ECO:0000313" key="40">
    <source>
        <dbReference type="EMBL" id="QIV25184.1"/>
    </source>
</evidence>
<evidence type="ECO:0000313" key="24">
    <source>
        <dbReference type="EMBL" id="QIV24950.1"/>
    </source>
</evidence>
<keyword evidence="16" id="KW-0732">Signal</keyword>
<feature type="transmembrane region" description="Helical" evidence="15">
    <location>
        <begin position="81"/>
        <end position="105"/>
    </location>
</feature>
<dbReference type="EMBL" id="MN103092">
    <property type="protein sequence ID" value="QIV25860.1"/>
    <property type="molecule type" value="Genomic_DNA"/>
</dbReference>
<feature type="signal peptide" evidence="16">
    <location>
        <begin position="1"/>
        <end position="18"/>
    </location>
</feature>
<comment type="function">
    <text evidence="15">Core subunit of the mitochondrial membrane respiratory chain NADH dehydrogenase (Complex I) which catalyzes electron transfer from NADH through the respiratory chain, using ubiquinone as an electron acceptor. Essential for the catalytic activity and assembly of complex I.</text>
</comment>
<evidence type="ECO:0000313" key="22">
    <source>
        <dbReference type="EMBL" id="QIV24924.1"/>
    </source>
</evidence>
<dbReference type="RefSeq" id="YP_009047883.1">
    <property type="nucleotide sequence ID" value="NC_024538.1"/>
</dbReference>
<dbReference type="EMBL" id="MN103058">
    <property type="protein sequence ID" value="QIV25418.1"/>
    <property type="molecule type" value="Genomic_DNA"/>
</dbReference>
<evidence type="ECO:0000313" key="63">
    <source>
        <dbReference type="EMBL" id="QIV25639.1"/>
    </source>
</evidence>
<dbReference type="GO" id="GO:0008137">
    <property type="term" value="F:NADH dehydrogenase (ubiquinone) activity"/>
    <property type="evidence" value="ECO:0007669"/>
    <property type="project" value="UniProtKB-UniRule"/>
</dbReference>
<evidence type="ECO:0000313" key="49">
    <source>
        <dbReference type="EMBL" id="QIV25340.1"/>
    </source>
</evidence>
<dbReference type="EMBL" id="MN103090">
    <property type="protein sequence ID" value="QIV25834.1"/>
    <property type="molecule type" value="Genomic_DNA"/>
</dbReference>
<dbReference type="InterPro" id="IPR042106">
    <property type="entry name" value="Nuo/plastoQ_OxRdtase_6_NuoJ"/>
</dbReference>
<dbReference type="EMBL" id="MN103059">
    <property type="protein sequence ID" value="QIV25431.1"/>
    <property type="molecule type" value="Genomic_DNA"/>
</dbReference>
<dbReference type="EMBL" id="MN103103">
    <property type="protein sequence ID" value="QIV26003.1"/>
    <property type="molecule type" value="Genomic_DNA"/>
</dbReference>
<organism evidence="17">
    <name type="scientific">Myodes glareolus</name>
    <name type="common">Bank vole</name>
    <name type="synonym">Clethrionomys glareolus</name>
    <dbReference type="NCBI Taxonomy" id="447135"/>
    <lineage>
        <taxon>Eukaryota</taxon>
        <taxon>Metazoa</taxon>
        <taxon>Chordata</taxon>
        <taxon>Craniata</taxon>
        <taxon>Vertebrata</taxon>
        <taxon>Euteleostomi</taxon>
        <taxon>Mammalia</taxon>
        <taxon>Eutheria</taxon>
        <taxon>Euarchontoglires</taxon>
        <taxon>Glires</taxon>
        <taxon>Rodentia</taxon>
        <taxon>Myomorpha</taxon>
        <taxon>Muroidea</taxon>
        <taxon>Cricetidae</taxon>
        <taxon>Arvicolinae</taxon>
        <taxon>Myodes</taxon>
    </lineage>
</organism>
<geneLocation type="mitochondrion" evidence="17"/>
<dbReference type="EMBL" id="KM892818">
    <property type="protein sequence ID" value="AIZ57814.1"/>
    <property type="molecule type" value="Genomic_DNA"/>
</dbReference>
<dbReference type="EMBL" id="MN103032">
    <property type="protein sequence ID" value="QIV25080.1"/>
    <property type="molecule type" value="Genomic_DNA"/>
</dbReference>
<dbReference type="EMBL" id="KM892828">
    <property type="protein sequence ID" value="AIZ57942.1"/>
    <property type="molecule type" value="Genomic_DNA"/>
</dbReference>
<dbReference type="EMBL" id="MN103025">
    <property type="protein sequence ID" value="QIV24989.1"/>
    <property type="molecule type" value="Genomic_DNA"/>
</dbReference>
<dbReference type="EMBL" id="MN103069">
    <property type="protein sequence ID" value="QIV25561.1"/>
    <property type="molecule type" value="Genomic_DNA"/>
</dbReference>
<evidence type="ECO:0000313" key="58">
    <source>
        <dbReference type="EMBL" id="QIV25522.1"/>
    </source>
</evidence>
<keyword evidence="5 15" id="KW-0813">Transport</keyword>
<dbReference type="EMBL" id="MN103102">
    <property type="protein sequence ID" value="QIV25990.1"/>
    <property type="molecule type" value="Genomic_DNA"/>
</dbReference>
<dbReference type="EMBL" id="KM892826">
    <property type="protein sequence ID" value="AIZ57916.1"/>
    <property type="molecule type" value="Genomic_DNA"/>
</dbReference>
<evidence type="ECO:0000313" key="51">
    <source>
        <dbReference type="EMBL" id="QIV25379.1"/>
    </source>
</evidence>
<dbReference type="EMBL" id="MN103040">
    <property type="protein sequence ID" value="QIV25184.1"/>
    <property type="molecule type" value="Genomic_DNA"/>
</dbReference>
<dbReference type="EMBL" id="KM892831">
    <property type="protein sequence ID" value="AIZ57981.1"/>
    <property type="molecule type" value="Genomic_DNA"/>
</dbReference>
<dbReference type="EMBL" id="MN103037">
    <property type="protein sequence ID" value="QIV25145.1"/>
    <property type="molecule type" value="Genomic_DNA"/>
</dbReference>
<keyword evidence="6 15" id="KW-0679">Respiratory chain</keyword>
<dbReference type="EMBL" id="MN103031">
    <property type="protein sequence ID" value="QIV25067.1"/>
    <property type="molecule type" value="Genomic_DNA"/>
</dbReference>
<evidence type="ECO:0000313" key="61">
    <source>
        <dbReference type="EMBL" id="QIV25600.1"/>
    </source>
</evidence>
<evidence type="ECO:0000313" key="30">
    <source>
        <dbReference type="EMBL" id="QIV25041.1"/>
    </source>
</evidence>
<evidence type="ECO:0000313" key="56">
    <source>
        <dbReference type="EMBL" id="QIV25444.1"/>
    </source>
</evidence>
<keyword evidence="13 15" id="KW-0472">Membrane</keyword>
<dbReference type="EMBL" id="MN103042">
    <property type="protein sequence ID" value="QIV25210.1"/>
    <property type="molecule type" value="Genomic_DNA"/>
</dbReference>
<evidence type="ECO:0000313" key="29">
    <source>
        <dbReference type="EMBL" id="QIV25028.1"/>
    </source>
</evidence>
<evidence type="ECO:0000256" key="4">
    <source>
        <dbReference type="ARBA" id="ARBA00021095"/>
    </source>
</evidence>
<dbReference type="EMBL" id="MN103093">
    <property type="protein sequence ID" value="QIV25873.1"/>
    <property type="molecule type" value="Genomic_DNA"/>
</dbReference>
<dbReference type="EMBL" id="MN103094">
    <property type="protein sequence ID" value="QIV25886.1"/>
    <property type="molecule type" value="Genomic_DNA"/>
</dbReference>
<dbReference type="EMBL" id="MN103026">
    <property type="protein sequence ID" value="QIV25002.1"/>
    <property type="molecule type" value="Genomic_DNA"/>
</dbReference>
<evidence type="ECO:0000313" key="57">
    <source>
        <dbReference type="EMBL" id="QIV25457.1"/>
    </source>
</evidence>
<dbReference type="EMBL" id="KM892812">
    <property type="protein sequence ID" value="AIZ57737.1"/>
    <property type="molecule type" value="Genomic_DNA"/>
</dbReference>
<protein>
    <recommendedName>
        <fullName evidence="4 15">NADH-ubiquinone oxidoreductase chain 6</fullName>
        <ecNumber evidence="3 15">7.1.1.2</ecNumber>
    </recommendedName>
</protein>
<dbReference type="EMBL" id="MN103100">
    <property type="protein sequence ID" value="QIV25964.1"/>
    <property type="molecule type" value="Genomic_DNA"/>
</dbReference>
<dbReference type="PANTHER" id="PTHR11435">
    <property type="entry name" value="NADH UBIQUINONE OXIDOREDUCTASE SUBUNIT ND6"/>
    <property type="match status" value="1"/>
</dbReference>
<dbReference type="EMBL" id="MN103033">
    <property type="protein sequence ID" value="QIV25093.1"/>
    <property type="molecule type" value="Genomic_DNA"/>
</dbReference>
<dbReference type="PANTHER" id="PTHR11435:SF1">
    <property type="entry name" value="NADH-UBIQUINONE OXIDOREDUCTASE CHAIN 6"/>
    <property type="match status" value="1"/>
</dbReference>
<dbReference type="EMBL" id="MN103051">
    <property type="protein sequence ID" value="QIV25327.1"/>
    <property type="molecule type" value="Genomic_DNA"/>
</dbReference>
<dbReference type="EMBL" id="MN103035">
    <property type="protein sequence ID" value="QIV25119.1"/>
    <property type="molecule type" value="Genomic_DNA"/>
</dbReference>
<evidence type="ECO:0000313" key="26">
    <source>
        <dbReference type="EMBL" id="QIV24976.1"/>
    </source>
</evidence>
<evidence type="ECO:0000313" key="21">
    <source>
        <dbReference type="EMBL" id="QIV24911.1"/>
    </source>
</evidence>
<dbReference type="EMBL" id="MN103099">
    <property type="protein sequence ID" value="QIV25951.1"/>
    <property type="molecule type" value="Genomic_DNA"/>
</dbReference>
<evidence type="ECO:0000313" key="33">
    <source>
        <dbReference type="EMBL" id="QIV25093.1"/>
    </source>
</evidence>
<evidence type="ECO:0000313" key="39">
    <source>
        <dbReference type="EMBL" id="QIV25171.1"/>
    </source>
</evidence>
<dbReference type="EMBL" id="MN103050">
    <property type="protein sequence ID" value="QIV25314.1"/>
    <property type="molecule type" value="Genomic_DNA"/>
</dbReference>
<proteinExistence type="inferred from homology"/>
<dbReference type="EMBL" id="KM892816">
    <property type="protein sequence ID" value="AIZ57789.1"/>
    <property type="molecule type" value="Genomic_DNA"/>
</dbReference>
<keyword evidence="11 15" id="KW-0520">NAD</keyword>
<evidence type="ECO:0000313" key="20">
    <source>
        <dbReference type="EMBL" id="QIV24898.1"/>
    </source>
</evidence>
<dbReference type="EMBL" id="MN103077">
    <property type="protein sequence ID" value="QIV25665.1"/>
    <property type="molecule type" value="Genomic_DNA"/>
</dbReference>
<evidence type="ECO:0000313" key="81">
    <source>
        <dbReference type="EMBL" id="QIV25964.1"/>
    </source>
</evidence>
<dbReference type="AlphaFoldDB" id="A0A067YFZ6"/>
<dbReference type="EMBL" id="MN103052">
    <property type="protein sequence ID" value="QIV25340.1"/>
    <property type="molecule type" value="Genomic_DNA"/>
</dbReference>
<evidence type="ECO:0000256" key="11">
    <source>
        <dbReference type="ARBA" id="ARBA00023027"/>
    </source>
</evidence>
<keyword evidence="8 15" id="KW-1278">Translocase</keyword>
<evidence type="ECO:0000313" key="77">
    <source>
        <dbReference type="EMBL" id="QIV25912.1"/>
    </source>
</evidence>
<dbReference type="EMBL" id="MN103086">
    <property type="protein sequence ID" value="QIV25782.1"/>
    <property type="molecule type" value="Genomic_DNA"/>
</dbReference>
<dbReference type="EMBL" id="MN103045">
    <property type="protein sequence ID" value="QIV25249.1"/>
    <property type="molecule type" value="Genomic_DNA"/>
</dbReference>
<evidence type="ECO:0000313" key="76">
    <source>
        <dbReference type="EMBL" id="QIV25899.1"/>
    </source>
</evidence>
<evidence type="ECO:0000313" key="69">
    <source>
        <dbReference type="EMBL" id="QIV25795.1"/>
    </source>
</evidence>
<evidence type="ECO:0000313" key="37">
    <source>
        <dbReference type="EMBL" id="QIV25145.1"/>
    </source>
</evidence>
<dbReference type="EMBL" id="MN103029">
    <property type="protein sequence ID" value="QIV25041.1"/>
    <property type="molecule type" value="Genomic_DNA"/>
</dbReference>
<dbReference type="EMBL" id="MN103072">
    <property type="protein sequence ID" value="QIV25600.1"/>
    <property type="molecule type" value="Genomic_DNA"/>
</dbReference>
<dbReference type="EMBL" id="MN103046">
    <property type="protein sequence ID" value="QIV25262.1"/>
    <property type="molecule type" value="Genomic_DNA"/>
</dbReference>
<evidence type="ECO:0000313" key="60">
    <source>
        <dbReference type="EMBL" id="QIV25561.1"/>
    </source>
</evidence>
<sequence length="174" mass="18544">MTELIYFLSLLICTGCLGTSLKPSPIYGGLCLIVSGCSGCLAVLGLGGSFLGLMVFLIYLGGMMVVFGYTTAMSAEEYPETWVSSWLVLGTLVMSIFMGVGMLFVSNYYEGVEMVLEFNSLGGWVVYDGDELGLMGEGGAGVAALYSCSAWLMVVSGWTLFMGVFIIIEITRGN</sequence>
<dbReference type="EMBL" id="MN103068">
    <property type="protein sequence ID" value="QIV25548.1"/>
    <property type="molecule type" value="Genomic_DNA"/>
</dbReference>
<dbReference type="EMBL" id="MN103087">
    <property type="protein sequence ID" value="QIV25795.1"/>
    <property type="molecule type" value="Genomic_DNA"/>
</dbReference>
<evidence type="ECO:0000256" key="1">
    <source>
        <dbReference type="ARBA" id="ARBA00004225"/>
    </source>
</evidence>
<dbReference type="EMBL" id="MN103085">
    <property type="protein sequence ID" value="QIV25769.1"/>
    <property type="molecule type" value="Genomic_DNA"/>
</dbReference>
<dbReference type="EMBL" id="MN103096">
    <property type="protein sequence ID" value="QIV25912.1"/>
    <property type="molecule type" value="Genomic_DNA"/>
</dbReference>
<dbReference type="EMBL" id="MN103101">
    <property type="protein sequence ID" value="QIV25977.1"/>
    <property type="molecule type" value="Genomic_DNA"/>
</dbReference>
<dbReference type="EMBL" id="KM892819">
    <property type="protein sequence ID" value="AIZ57827.1"/>
    <property type="molecule type" value="Genomic_DNA"/>
</dbReference>
<evidence type="ECO:0000313" key="32">
    <source>
        <dbReference type="EMBL" id="QIV25080.1"/>
    </source>
</evidence>
<evidence type="ECO:0000313" key="79">
    <source>
        <dbReference type="EMBL" id="QIV25938.1"/>
    </source>
</evidence>
<dbReference type="EMBL" id="MN103056">
    <property type="protein sequence ID" value="QIV25392.1"/>
    <property type="molecule type" value="Genomic_DNA"/>
</dbReference>
<evidence type="ECO:0000256" key="2">
    <source>
        <dbReference type="ARBA" id="ARBA00005698"/>
    </source>
</evidence>
<dbReference type="EMBL" id="MN103039">
    <property type="protein sequence ID" value="QIV25171.1"/>
    <property type="molecule type" value="Genomic_DNA"/>
</dbReference>
<feature type="transmembrane region" description="Helical" evidence="15">
    <location>
        <begin position="42"/>
        <end position="69"/>
    </location>
</feature>
<dbReference type="EMBL" id="MN103091">
    <property type="protein sequence ID" value="QIV25847.1"/>
    <property type="molecule type" value="Genomic_DNA"/>
</dbReference>
<evidence type="ECO:0000313" key="44">
    <source>
        <dbReference type="EMBL" id="QIV25262.1"/>
    </source>
</evidence>
<evidence type="ECO:0000313" key="25">
    <source>
        <dbReference type="EMBL" id="QIV24963.1"/>
    </source>
</evidence>
<evidence type="ECO:0000313" key="31">
    <source>
        <dbReference type="EMBL" id="QIV25067.1"/>
    </source>
</evidence>
<reference evidence="17" key="1">
    <citation type="journal article" date="2014" name="Mitochondrial DNA">
        <title>The complete mitochondrial genome of the bank vole Clethrionomys glareolus (Rodentia: Arvicolinae).</title>
        <authorList>
            <person name="Bendova K."/>
            <person name="Markova S."/>
            <person name="Searle J.B."/>
            <person name="Kotlik P."/>
        </authorList>
    </citation>
    <scope>NUCLEOTIDE SEQUENCE</scope>
</reference>
<evidence type="ECO:0000256" key="13">
    <source>
        <dbReference type="ARBA" id="ARBA00023136"/>
    </source>
</evidence>
<evidence type="ECO:0000256" key="16">
    <source>
        <dbReference type="SAM" id="SignalP"/>
    </source>
</evidence>
<keyword evidence="12 15" id="KW-0496">Mitochondrion</keyword>
<evidence type="ECO:0000313" key="72">
    <source>
        <dbReference type="EMBL" id="QIV25847.1"/>
    </source>
</evidence>
<evidence type="ECO:0000313" key="68">
    <source>
        <dbReference type="EMBL" id="QIV25782.1"/>
    </source>
</evidence>
<dbReference type="EMBL" id="MN103055">
    <property type="protein sequence ID" value="QIV25379.1"/>
    <property type="molecule type" value="Genomic_DNA"/>
</dbReference>
<keyword evidence="9 15" id="KW-0249">Electron transport</keyword>
<evidence type="ECO:0000256" key="10">
    <source>
        <dbReference type="ARBA" id="ARBA00022989"/>
    </source>
</evidence>
<dbReference type="Pfam" id="PF00499">
    <property type="entry name" value="Oxidored_q3"/>
    <property type="match status" value="1"/>
</dbReference>
<evidence type="ECO:0000313" key="38">
    <source>
        <dbReference type="EMBL" id="QIV25158.1"/>
    </source>
</evidence>
<comment type="similarity">
    <text evidence="2 15">Belongs to the complex I subunit 6 family.</text>
</comment>
<evidence type="ECO:0000256" key="5">
    <source>
        <dbReference type="ARBA" id="ARBA00022448"/>
    </source>
</evidence>
<evidence type="ECO:0000313" key="65">
    <source>
        <dbReference type="EMBL" id="QIV25665.1"/>
    </source>
</evidence>
<keyword evidence="7 15" id="KW-0812">Transmembrane</keyword>
<dbReference type="EMBL" id="MN103024">
    <property type="protein sequence ID" value="QIV24976.1"/>
    <property type="molecule type" value="Genomic_DNA"/>
</dbReference>
<evidence type="ECO:0000313" key="34">
    <source>
        <dbReference type="EMBL" id="QIV25106.1"/>
    </source>
</evidence>
<evidence type="ECO:0000313" key="19">
    <source>
        <dbReference type="EMBL" id="QIV24885.1"/>
    </source>
</evidence>
<dbReference type="EMBL" id="MN103083">
    <property type="protein sequence ID" value="QIV25743.1"/>
    <property type="molecule type" value="Genomic_DNA"/>
</dbReference>
<evidence type="ECO:0000313" key="53">
    <source>
        <dbReference type="EMBL" id="QIV25405.1"/>
    </source>
</evidence>
<dbReference type="EMBL" id="MN103023">
    <property type="protein sequence ID" value="QIV24963.1"/>
    <property type="molecule type" value="Genomic_DNA"/>
</dbReference>
<evidence type="ECO:0000313" key="59">
    <source>
        <dbReference type="EMBL" id="QIV25548.1"/>
    </source>
</evidence>
<evidence type="ECO:0000313" key="47">
    <source>
        <dbReference type="EMBL" id="QIV25314.1"/>
    </source>
</evidence>
<evidence type="ECO:0000313" key="41">
    <source>
        <dbReference type="EMBL" id="QIV25210.1"/>
    </source>
</evidence>
<keyword evidence="10 15" id="KW-1133">Transmembrane helix</keyword>
<dbReference type="InterPro" id="IPR050269">
    <property type="entry name" value="ComplexI_Subunit6"/>
</dbReference>
<evidence type="ECO:0000313" key="23">
    <source>
        <dbReference type="EMBL" id="QIV24937.1"/>
    </source>
</evidence>
<dbReference type="EMBL" id="MN103060">
    <property type="protein sequence ID" value="QIV25444.1"/>
    <property type="molecule type" value="Genomic_DNA"/>
</dbReference>
<evidence type="ECO:0000313" key="52">
    <source>
        <dbReference type="EMBL" id="QIV25392.1"/>
    </source>
</evidence>
<dbReference type="EMBL" id="KM892829">
    <property type="protein sequence ID" value="AIZ57955.1"/>
    <property type="molecule type" value="Genomic_DNA"/>
</dbReference>
<evidence type="ECO:0000313" key="83">
    <source>
        <dbReference type="EMBL" id="QIV25990.1"/>
    </source>
</evidence>
<dbReference type="EMBL" id="MN103095">
    <property type="protein sequence ID" value="QIV25899.1"/>
    <property type="molecule type" value="Genomic_DNA"/>
</dbReference>
<dbReference type="EMBL" id="MN103054">
    <property type="protein sequence ID" value="QIV25366.1"/>
    <property type="molecule type" value="Genomic_DNA"/>
</dbReference>
<reference evidence="18" key="2">
    <citation type="journal article" date="2014" name="Mol. Phylogenet. Evol.">
        <title>Mitogenomic phylogenetics of the bank vole Clethrionomys glareolus, a model system for studying end-glacial colonization of Europe.</title>
        <authorList>
            <person name="Filipi K."/>
            <person name="Markova S."/>
            <person name="Searle J.B."/>
            <person name="Kotlik P."/>
        </authorList>
    </citation>
    <scope>NUCLEOTIDE SEQUENCE</scope>
</reference>
<evidence type="ECO:0000313" key="18">
    <source>
        <dbReference type="EMBL" id="AIZ57699.1"/>
    </source>
</evidence>
<evidence type="ECO:0000313" key="54">
    <source>
        <dbReference type="EMBL" id="QIV25418.1"/>
    </source>
</evidence>
<evidence type="ECO:0000313" key="67">
    <source>
        <dbReference type="EMBL" id="QIV25769.1"/>
    </source>
</evidence>
<dbReference type="EMBL" id="MN103088">
    <property type="protein sequence ID" value="QIV25808.1"/>
    <property type="molecule type" value="Genomic_DNA"/>
</dbReference>
<dbReference type="EMBL" id="MN103038">
    <property type="protein sequence ID" value="QIV25158.1"/>
    <property type="molecule type" value="Genomic_DNA"/>
</dbReference>
<evidence type="ECO:0000313" key="75">
    <source>
        <dbReference type="EMBL" id="QIV25886.1"/>
    </source>
</evidence>
<dbReference type="EMBL" id="KM892814">
    <property type="protein sequence ID" value="AIZ57763.1"/>
    <property type="molecule type" value="Genomic_DNA"/>
</dbReference>
<dbReference type="EMBL" id="KM892811">
    <property type="protein sequence ID" value="AIZ57724.1"/>
    <property type="molecule type" value="Genomic_DNA"/>
</dbReference>
<evidence type="ECO:0000313" key="80">
    <source>
        <dbReference type="EMBL" id="QIV25951.1"/>
    </source>
</evidence>
<evidence type="ECO:0000256" key="7">
    <source>
        <dbReference type="ARBA" id="ARBA00022692"/>
    </source>
</evidence>
<evidence type="ECO:0000256" key="6">
    <source>
        <dbReference type="ARBA" id="ARBA00022660"/>
    </source>
</evidence>
<evidence type="ECO:0000313" key="62">
    <source>
        <dbReference type="EMBL" id="QIV25613.1"/>
    </source>
</evidence>
<dbReference type="EMBL" id="KM892821">
    <property type="protein sequence ID" value="AIZ57851.1"/>
    <property type="molecule type" value="Genomic_DNA"/>
</dbReference>
<evidence type="ECO:0000313" key="42">
    <source>
        <dbReference type="EMBL" id="QIV25223.1"/>
    </source>
</evidence>
<dbReference type="EMBL" id="MN103097">
    <property type="protein sequence ID" value="QIV25925.1"/>
    <property type="molecule type" value="Genomic_DNA"/>
</dbReference>
<evidence type="ECO:0000313" key="48">
    <source>
        <dbReference type="EMBL" id="QIV25327.1"/>
    </source>
</evidence>
<evidence type="ECO:0000313" key="45">
    <source>
        <dbReference type="EMBL" id="QIV25288.1"/>
    </source>
</evidence>
<dbReference type="EMBL" id="MN103019">
    <property type="protein sequence ID" value="QIV24911.1"/>
    <property type="molecule type" value="Genomic_DNA"/>
</dbReference>
<dbReference type="EMBL" id="MN103104">
    <property type="protein sequence ID" value="QIV26016.1"/>
    <property type="molecule type" value="Genomic_DNA"/>
</dbReference>
<evidence type="ECO:0000313" key="84">
    <source>
        <dbReference type="EMBL" id="QIV26003.1"/>
    </source>
</evidence>
<evidence type="ECO:0000313" key="64">
    <source>
        <dbReference type="EMBL" id="QIV25652.1"/>
    </source>
</evidence>
<dbReference type="EMBL" id="MN103076">
    <property type="protein sequence ID" value="QIV25652.1"/>
    <property type="molecule type" value="Genomic_DNA"/>
</dbReference>
<dbReference type="EMBL" id="MN103022">
    <property type="protein sequence ID" value="QIV24950.1"/>
    <property type="molecule type" value="Genomic_DNA"/>
</dbReference>
<feature type="chain" id="PRO_5007371537" description="NADH-ubiquinone oxidoreductase chain 6" evidence="16">
    <location>
        <begin position="19"/>
        <end position="174"/>
    </location>
</feature>
<evidence type="ECO:0000313" key="66">
    <source>
        <dbReference type="EMBL" id="QIV25743.1"/>
    </source>
</evidence>
<evidence type="ECO:0000256" key="12">
    <source>
        <dbReference type="ARBA" id="ARBA00023128"/>
    </source>
</evidence>
<dbReference type="EMBL" id="MN103075">
    <property type="protein sequence ID" value="QIV25639.1"/>
    <property type="molecule type" value="Genomic_DNA"/>
</dbReference>
<dbReference type="EMBL" id="MN103020">
    <property type="protein sequence ID" value="QIV24924.1"/>
    <property type="molecule type" value="Genomic_DNA"/>
</dbReference>
<dbReference type="EMBL" id="MN103057">
    <property type="protein sequence ID" value="QIV25405.1"/>
    <property type="molecule type" value="Genomic_DNA"/>
</dbReference>
<evidence type="ECO:0000313" key="36">
    <source>
        <dbReference type="EMBL" id="QIV25132.1"/>
    </source>
</evidence>
<evidence type="ECO:0000313" key="78">
    <source>
        <dbReference type="EMBL" id="QIV25925.1"/>
    </source>
</evidence>
<dbReference type="EMBL" id="MN103098">
    <property type="protein sequence ID" value="QIV25938.1"/>
    <property type="molecule type" value="Genomic_DNA"/>
</dbReference>
<evidence type="ECO:0000256" key="14">
    <source>
        <dbReference type="ARBA" id="ARBA00049551"/>
    </source>
</evidence>
<accession>A0A067YFZ6</accession>
<dbReference type="EMBL" id="MN103061">
    <property type="protein sequence ID" value="QIV25457.1"/>
    <property type="molecule type" value="Genomic_DNA"/>
</dbReference>
<dbReference type="EMBL" id="KM892810">
    <property type="protein sequence ID" value="AIZ57710.1"/>
    <property type="molecule type" value="Genomic_DNA"/>
</dbReference>
<evidence type="ECO:0000313" key="46">
    <source>
        <dbReference type="EMBL" id="QIV25301.1"/>
    </source>
</evidence>
<evidence type="ECO:0000313" key="71">
    <source>
        <dbReference type="EMBL" id="QIV25834.1"/>
    </source>
</evidence>
<dbReference type="InterPro" id="IPR001457">
    <property type="entry name" value="NADH_UbQ/plastoQ_OxRdtase_su6"/>
</dbReference>
<evidence type="ECO:0000313" key="55">
    <source>
        <dbReference type="EMBL" id="QIV25431.1"/>
    </source>
</evidence>
<dbReference type="EMBL" id="KF918859">
    <property type="protein sequence ID" value="AHB53089.1"/>
    <property type="molecule type" value="Genomic_DNA"/>
</dbReference>
<comment type="subcellular location">
    <subcellularLocation>
        <location evidence="1 15">Mitochondrion membrane</location>
        <topology evidence="1 15">Multi-pass membrane protein</topology>
    </subcellularLocation>
</comment>